<comment type="caution">
    <text evidence="2">The sequence shown here is derived from an EMBL/GenBank/DDBJ whole genome shotgun (WGS) entry which is preliminary data.</text>
</comment>
<feature type="domain" description="DUF7769" evidence="1">
    <location>
        <begin position="19"/>
        <end position="70"/>
    </location>
</feature>
<reference evidence="2 5" key="1">
    <citation type="journal article" date="2021" name="bioRxiv">
        <title>Chromosome-scale and haplotype-resolved genome assembly of a tetraploid potato cultivar.</title>
        <authorList>
            <person name="Sun H."/>
            <person name="Jiao W.-B."/>
            <person name="Krause K."/>
            <person name="Campoy J.A."/>
            <person name="Goel M."/>
            <person name="Folz-Donahue K."/>
            <person name="Kukat C."/>
            <person name="Huettel B."/>
            <person name="Schneeberger K."/>
        </authorList>
    </citation>
    <scope>NUCLEOTIDE SEQUENCE [LARGE SCALE GENOMIC DNA]</scope>
    <source>
        <strain evidence="2">SolTubOtavaFocal</strain>
        <tissue evidence="2">Leaves</tissue>
    </source>
</reference>
<evidence type="ECO:0000313" key="3">
    <source>
        <dbReference type="EMBL" id="KAH0770777.1"/>
    </source>
</evidence>
<dbReference type="Pfam" id="PF24964">
    <property type="entry name" value="DUF7769"/>
    <property type="match status" value="1"/>
</dbReference>
<evidence type="ECO:0000313" key="2">
    <source>
        <dbReference type="EMBL" id="KAH0758281.1"/>
    </source>
</evidence>
<dbReference type="PANTHER" id="PTHR47169:SF2">
    <property type="entry name" value="OS01G0541250 PROTEIN"/>
    <property type="match status" value="1"/>
</dbReference>
<dbReference type="EMBL" id="JAIVGD010000011">
    <property type="protein sequence ID" value="KAH0770777.1"/>
    <property type="molecule type" value="Genomic_DNA"/>
</dbReference>
<dbReference type="InterPro" id="IPR036397">
    <property type="entry name" value="RNaseH_sf"/>
</dbReference>
<dbReference type="PANTHER" id="PTHR47169">
    <property type="entry name" value="OS01G0541250 PROTEIN"/>
    <property type="match status" value="1"/>
</dbReference>
<proteinExistence type="predicted"/>
<name>A0ABQ7V2J4_SOLTU</name>
<dbReference type="InterPro" id="IPR056671">
    <property type="entry name" value="DUF7769"/>
</dbReference>
<dbReference type="EMBL" id="JAIVGD010000005">
    <property type="protein sequence ID" value="KAH0773130.1"/>
    <property type="molecule type" value="Genomic_DNA"/>
</dbReference>
<gene>
    <name evidence="4" type="ORF">KY290_010267</name>
    <name evidence="3" type="ORF">KY290_014758</name>
    <name evidence="2" type="ORF">KY290_021774</name>
</gene>
<organism evidence="2 5">
    <name type="scientific">Solanum tuberosum</name>
    <name type="common">Potato</name>
    <dbReference type="NCBI Taxonomy" id="4113"/>
    <lineage>
        <taxon>Eukaryota</taxon>
        <taxon>Viridiplantae</taxon>
        <taxon>Streptophyta</taxon>
        <taxon>Embryophyta</taxon>
        <taxon>Tracheophyta</taxon>
        <taxon>Spermatophyta</taxon>
        <taxon>Magnoliopsida</taxon>
        <taxon>eudicotyledons</taxon>
        <taxon>Gunneridae</taxon>
        <taxon>Pentapetalae</taxon>
        <taxon>asterids</taxon>
        <taxon>lamiids</taxon>
        <taxon>Solanales</taxon>
        <taxon>Solanaceae</taxon>
        <taxon>Solanoideae</taxon>
        <taxon>Solaneae</taxon>
        <taxon>Solanum</taxon>
    </lineage>
</organism>
<sequence length="440" mass="50638">MSVEFSEDPITTKKRLNLNDRRAIAEWLLKESKNGKLKHGSVKEASILFNTSRSTIDRIWRQARLCVANGDMLNVSTNLAGRVGRKRIQVDINQFKEIPLCRRTNIRSLSFAINMAKSTVFRRVKEGAIRPHTNAIKPHLTEENKKARLRFCLSMIDQSTLHSNPMFIDMFNYIHIDEKWFYLSKKSERYYLLPEEEESNPYRSCKSKTFITKVMFMAAVARPRFDVNGDELFSGKIGIFPFVVKEPAKRNSKNRTVGTIETKSILSVTKDITRACLIEKVLPAIRSKWPASTSSAPIFIQQDNARPHISVNDLEFMEAAQRDGFDIKLCFQPPNSPDLNVLDLGYFRAIQSLQYQNAPSNVDELVEVVEKSFNEMKIERLNHVFLTLQCCMNEVMKDSGGNNYKVPHMNKERLERENNLPLQVRCDVDVVNQALTLLQQ</sequence>
<dbReference type="EMBL" id="JAIVGD010000015">
    <property type="protein sequence ID" value="KAH0758281.1"/>
    <property type="molecule type" value="Genomic_DNA"/>
</dbReference>
<dbReference type="Proteomes" id="UP000826656">
    <property type="component" value="Unassembled WGS sequence"/>
</dbReference>
<dbReference type="Gene3D" id="3.30.420.10">
    <property type="entry name" value="Ribonuclease H-like superfamily/Ribonuclease H"/>
    <property type="match status" value="1"/>
</dbReference>
<keyword evidence="5" id="KW-1185">Reference proteome</keyword>
<accession>A0ABQ7V2J4</accession>
<evidence type="ECO:0000313" key="4">
    <source>
        <dbReference type="EMBL" id="KAH0773130.1"/>
    </source>
</evidence>
<evidence type="ECO:0000259" key="1">
    <source>
        <dbReference type="Pfam" id="PF24964"/>
    </source>
</evidence>
<protein>
    <recommendedName>
        <fullName evidence="1">DUF7769 domain-containing protein</fullName>
    </recommendedName>
</protein>
<evidence type="ECO:0000313" key="5">
    <source>
        <dbReference type="Proteomes" id="UP000826656"/>
    </source>
</evidence>